<keyword evidence="3 8" id="KW-0378">Hydrolase</keyword>
<organism evidence="8 9">
    <name type="scientific">Beggiatoa alba B18LD</name>
    <dbReference type="NCBI Taxonomy" id="395493"/>
    <lineage>
        <taxon>Bacteria</taxon>
        <taxon>Pseudomonadati</taxon>
        <taxon>Pseudomonadota</taxon>
        <taxon>Gammaproteobacteria</taxon>
        <taxon>Thiotrichales</taxon>
        <taxon>Thiotrichaceae</taxon>
        <taxon>Beggiatoa</taxon>
    </lineage>
</organism>
<dbReference type="Gene3D" id="3.10.450.350">
    <property type="match status" value="2"/>
</dbReference>
<dbReference type="STRING" id="395493.BegalDRAFT_2849"/>
<keyword evidence="9" id="KW-1185">Reference proteome</keyword>
<evidence type="ECO:0000313" key="9">
    <source>
        <dbReference type="Proteomes" id="UP000005744"/>
    </source>
</evidence>
<dbReference type="Proteomes" id="UP000005744">
    <property type="component" value="Unassembled WGS sequence"/>
</dbReference>
<evidence type="ECO:0000256" key="1">
    <source>
        <dbReference type="ARBA" id="ARBA00007074"/>
    </source>
</evidence>
<dbReference type="Pfam" id="PF22310">
    <property type="entry name" value="NMB0315_dom_I"/>
    <property type="match status" value="1"/>
</dbReference>
<dbReference type="Pfam" id="PF19425">
    <property type="entry name" value="Csd3_N2"/>
    <property type="match status" value="1"/>
</dbReference>
<evidence type="ECO:0000313" key="8">
    <source>
        <dbReference type="EMBL" id="EIJ43683.1"/>
    </source>
</evidence>
<comment type="similarity">
    <text evidence="1">Belongs to the peptidase C40 family.</text>
</comment>
<dbReference type="Gene3D" id="3.90.1720.10">
    <property type="entry name" value="endopeptidase domain like (from Nostoc punctiforme)"/>
    <property type="match status" value="1"/>
</dbReference>
<proteinExistence type="inferred from homology"/>
<feature type="transmembrane region" description="Helical" evidence="6">
    <location>
        <begin position="75"/>
        <end position="96"/>
    </location>
</feature>
<evidence type="ECO:0000259" key="7">
    <source>
        <dbReference type="PROSITE" id="PS51935"/>
    </source>
</evidence>
<dbReference type="eggNOG" id="COG0739">
    <property type="taxonomic scope" value="Bacteria"/>
</dbReference>
<keyword evidence="6" id="KW-0472">Membrane</keyword>
<dbReference type="AlphaFoldDB" id="I3CJ90"/>
<accession>I3CJ90</accession>
<dbReference type="HOGENOM" id="CLU_426224_0_0_6"/>
<sequence length="642" mass="71939">MGYKQSLGSEVKPVKGLKVNSKDLFKSRRTLTARFARWWRHHFHDQPELPMALSGYEFSLEKGIHKRRFKRPKTAILTISMLVSMGWWITSTGALYEPNGGLHQFAKSLQTDIFSSESSEKTLSSTEESMSFSEPIPTELADLFIPALAVLPTDWDYQNATFNVEAETEEDIDETQNLEVADAPESPWIDLNVSEGDTLSTLFVRYQLNRGQLHEILDLGEQASKLNALQPGQELRIRRDSNGNVEDLIVDLDFSSELHISRGEEGFTKTVIKRDINTQVVFTQGCVNNTLFDAGRQAGLSNRQLLQLLKRVFPEQINFKEIKQGDTFKILYTQYVAGDAVDEGDILAVEFNTQGKPFYAVRQLNRTGEAVYYKPTSESAVQLSGLLKQLGGDICQTQSSKLASQTAEKQINVGKKTLTWQRVKNSNTAWVLTADNETGILSWLKASEPLITPKPIPAPVVPKQPSLLTAKLNLNTSQQQAKKRAEVKANNSYLLKPTTVTPKRVVTENYVEDYQQVGGDLRIKTALKNAQNLLGTPYRYGGTTPSGFDCSGFVYYNYHKVGIRVPRTAHEQYQSSRPVGKGNLKPGDLVFFRVRSSSRIDHVGIYLGGDKFIHAEATNKPVTITSLNDKYYSRYFVGGGRN</sequence>
<dbReference type="SUPFAM" id="SSF54001">
    <property type="entry name" value="Cysteine proteinases"/>
    <property type="match status" value="1"/>
</dbReference>
<dbReference type="Pfam" id="PF00877">
    <property type="entry name" value="NLPC_P60"/>
    <property type="match status" value="1"/>
</dbReference>
<dbReference type="GO" id="GO:0008237">
    <property type="term" value="F:metallopeptidase activity"/>
    <property type="evidence" value="ECO:0007669"/>
    <property type="project" value="UniProtKB-KW"/>
</dbReference>
<evidence type="ECO:0000256" key="3">
    <source>
        <dbReference type="ARBA" id="ARBA00022801"/>
    </source>
</evidence>
<dbReference type="InterPro" id="IPR045834">
    <property type="entry name" value="Csd3_N2"/>
</dbReference>
<keyword evidence="6" id="KW-0812">Transmembrane</keyword>
<dbReference type="InterPro" id="IPR054512">
    <property type="entry name" value="NMB0315-like_N"/>
</dbReference>
<dbReference type="SUPFAM" id="SSF51261">
    <property type="entry name" value="Duplicated hybrid motif"/>
    <property type="match status" value="1"/>
</dbReference>
<evidence type="ECO:0000256" key="4">
    <source>
        <dbReference type="ARBA" id="ARBA00022807"/>
    </source>
</evidence>
<evidence type="ECO:0000256" key="2">
    <source>
        <dbReference type="ARBA" id="ARBA00022670"/>
    </source>
</evidence>
<dbReference type="PANTHER" id="PTHR47053:SF1">
    <property type="entry name" value="MUREIN DD-ENDOPEPTIDASE MEPH-RELATED"/>
    <property type="match status" value="1"/>
</dbReference>
<keyword evidence="6" id="KW-1133">Transmembrane helix</keyword>
<keyword evidence="2" id="KW-0645">Protease</keyword>
<keyword evidence="4" id="KW-0788">Thiol protease</keyword>
<dbReference type="GO" id="GO:0006508">
    <property type="term" value="P:proteolysis"/>
    <property type="evidence" value="ECO:0007669"/>
    <property type="project" value="UniProtKB-KW"/>
</dbReference>
<dbReference type="InterPro" id="IPR051202">
    <property type="entry name" value="Peptidase_C40"/>
</dbReference>
<evidence type="ECO:0000256" key="6">
    <source>
        <dbReference type="SAM" id="Phobius"/>
    </source>
</evidence>
<dbReference type="InterPro" id="IPR038765">
    <property type="entry name" value="Papain-like_cys_pep_sf"/>
</dbReference>
<feature type="domain" description="NlpC/P60" evidence="7">
    <location>
        <begin position="520"/>
        <end position="642"/>
    </location>
</feature>
<dbReference type="GO" id="GO:0008234">
    <property type="term" value="F:cysteine-type peptidase activity"/>
    <property type="evidence" value="ECO:0007669"/>
    <property type="project" value="UniProtKB-KW"/>
</dbReference>
<keyword evidence="5" id="KW-0482">Metalloprotease</keyword>
<protein>
    <submittedName>
        <fullName evidence="8">Cell wall-associated hydrolase, invasion-associated protein</fullName>
    </submittedName>
</protein>
<dbReference type="PROSITE" id="PS51935">
    <property type="entry name" value="NLPC_P60"/>
    <property type="match status" value="1"/>
</dbReference>
<name>I3CJ90_9GAMM</name>
<dbReference type="InterPro" id="IPR000064">
    <property type="entry name" value="NLP_P60_dom"/>
</dbReference>
<evidence type="ECO:0000256" key="5">
    <source>
        <dbReference type="ARBA" id="ARBA00023049"/>
    </source>
</evidence>
<dbReference type="EMBL" id="JH600070">
    <property type="protein sequence ID" value="EIJ43683.1"/>
    <property type="molecule type" value="Genomic_DNA"/>
</dbReference>
<dbReference type="PANTHER" id="PTHR47053">
    <property type="entry name" value="MUREIN DD-ENDOPEPTIDASE MEPH-RELATED"/>
    <property type="match status" value="1"/>
</dbReference>
<gene>
    <name evidence="8" type="ORF">BegalDRAFT_2849</name>
</gene>
<reference evidence="8 9" key="1">
    <citation type="submission" date="2011-11" db="EMBL/GenBank/DDBJ databases">
        <title>Improved High-Quality Draft sequence of Beggiatoa alba B18lD.</title>
        <authorList>
            <consortium name="US DOE Joint Genome Institute"/>
            <person name="Lucas S."/>
            <person name="Han J."/>
            <person name="Lapidus A."/>
            <person name="Cheng J.-F."/>
            <person name="Goodwin L."/>
            <person name="Pitluck S."/>
            <person name="Peters L."/>
            <person name="Mikhailova N."/>
            <person name="Held B."/>
            <person name="Detter J.C."/>
            <person name="Han C."/>
            <person name="Tapia R."/>
            <person name="Land M."/>
            <person name="Hauser L."/>
            <person name="Kyrpides N."/>
            <person name="Ivanova N."/>
            <person name="Pagani I."/>
            <person name="Samuel K."/>
            <person name="Teske A."/>
            <person name="Mueller J."/>
            <person name="Woyke T."/>
        </authorList>
    </citation>
    <scope>NUCLEOTIDE SEQUENCE [LARGE SCALE GENOMIC DNA]</scope>
    <source>
        <strain evidence="8 9">B18LD</strain>
    </source>
</reference>
<dbReference type="InterPro" id="IPR011055">
    <property type="entry name" value="Dup_hybrid_motif"/>
</dbReference>
<dbReference type="eggNOG" id="COG0791">
    <property type="taxonomic scope" value="Bacteria"/>
</dbReference>